<dbReference type="InterPro" id="IPR029063">
    <property type="entry name" value="SAM-dependent_MTases_sf"/>
</dbReference>
<sequence>MSSPDNELWQQSWRDGRMAFHQAEVNPLLAHYWSSLGLPPGGTVFVPLCGRSLDLVWLAEQGHQVVGCELSPVAVRDFFRQQRLTPTQTTLGPLTLWQHGAIRIYCGDFFALMPEHLGTIAAVYDRAALTALPESARAGYVEHLRQLTPENCPVFLLTAEDPEEGETDDRFPEISSEITQLYSARFAIDLAHSERRLETRREADGNPPQCIELRLYRLLPY</sequence>
<evidence type="ECO:0000256" key="2">
    <source>
        <dbReference type="ARBA" id="ARBA00004496"/>
    </source>
</evidence>
<evidence type="ECO:0000256" key="6">
    <source>
        <dbReference type="ARBA" id="ARBA00022603"/>
    </source>
</evidence>
<comment type="subcellular location">
    <subcellularLocation>
        <location evidence="2 9">Cytoplasm</location>
    </subcellularLocation>
</comment>
<reference evidence="10 11" key="1">
    <citation type="submission" date="2016-10" db="EMBL/GenBank/DDBJ databases">
        <title>Alkaliphiles isolated from bioreactors.</title>
        <authorList>
            <person name="Salah Z."/>
            <person name="Rout S.P."/>
            <person name="Humphreys P.N."/>
        </authorList>
    </citation>
    <scope>NUCLEOTIDE SEQUENCE [LARGE SCALE GENOMIC DNA]</scope>
    <source>
        <strain evidence="10 11">ZS02</strain>
    </source>
</reference>
<dbReference type="InterPro" id="IPR008854">
    <property type="entry name" value="TPMT"/>
</dbReference>
<keyword evidence="7 9" id="KW-0808">Transferase</keyword>
<evidence type="ECO:0000256" key="4">
    <source>
        <dbReference type="ARBA" id="ARBA00011905"/>
    </source>
</evidence>
<dbReference type="PANTHER" id="PTHR10259:SF11">
    <property type="entry name" value="THIOPURINE S-METHYLTRANSFERASE"/>
    <property type="match status" value="1"/>
</dbReference>
<dbReference type="RefSeq" id="WP_076091967.1">
    <property type="nucleotide sequence ID" value="NZ_MTHD01000001.1"/>
</dbReference>
<comment type="similarity">
    <text evidence="3 9">Belongs to the class I-like SAM-binding methyltransferase superfamily. TPMT family.</text>
</comment>
<dbReference type="AlphaFoldDB" id="A0A1R1ICY2"/>
<evidence type="ECO:0000313" key="10">
    <source>
        <dbReference type="EMBL" id="OMG56633.1"/>
    </source>
</evidence>
<dbReference type="GO" id="GO:0008119">
    <property type="term" value="F:thiopurine S-methyltransferase activity"/>
    <property type="evidence" value="ECO:0007669"/>
    <property type="project" value="UniProtKB-UniRule"/>
</dbReference>
<dbReference type="Proteomes" id="UP000187526">
    <property type="component" value="Unassembled WGS sequence"/>
</dbReference>
<evidence type="ECO:0000256" key="9">
    <source>
        <dbReference type="HAMAP-Rule" id="MF_00812"/>
    </source>
</evidence>
<feature type="binding site" evidence="9">
    <location>
        <position position="69"/>
    </location>
    <ligand>
        <name>S-adenosyl-L-methionine</name>
        <dbReference type="ChEBI" id="CHEBI:59789"/>
    </ligand>
</feature>
<comment type="catalytic activity">
    <reaction evidence="1 9">
        <text>S-adenosyl-L-methionine + a thiopurine = S-adenosyl-L-homocysteine + a thiopurine S-methylether.</text>
        <dbReference type="EC" id="2.1.1.67"/>
    </reaction>
</comment>
<evidence type="ECO:0000256" key="7">
    <source>
        <dbReference type="ARBA" id="ARBA00022679"/>
    </source>
</evidence>
<dbReference type="HAMAP" id="MF_00812">
    <property type="entry name" value="Thiopur_methtran"/>
    <property type="match status" value="1"/>
</dbReference>
<gene>
    <name evidence="9" type="primary">tpm</name>
    <name evidence="10" type="ORF">BJN45_03205</name>
</gene>
<dbReference type="GO" id="GO:0005737">
    <property type="term" value="C:cytoplasm"/>
    <property type="evidence" value="ECO:0007669"/>
    <property type="project" value="UniProtKB-SubCell"/>
</dbReference>
<keyword evidence="5 9" id="KW-0963">Cytoplasm</keyword>
<dbReference type="Gene3D" id="3.40.50.150">
    <property type="entry name" value="Vaccinia Virus protein VP39"/>
    <property type="match status" value="1"/>
</dbReference>
<feature type="binding site" evidence="9">
    <location>
        <position position="126"/>
    </location>
    <ligand>
        <name>S-adenosyl-L-methionine</name>
        <dbReference type="ChEBI" id="CHEBI:59789"/>
    </ligand>
</feature>
<feature type="binding site" evidence="9">
    <location>
        <position position="48"/>
    </location>
    <ligand>
        <name>S-adenosyl-L-methionine</name>
        <dbReference type="ChEBI" id="CHEBI:59789"/>
    </ligand>
</feature>
<dbReference type="PIRSF" id="PIRSF023956">
    <property type="entry name" value="Thiopurine_S-methyltransferase"/>
    <property type="match status" value="1"/>
</dbReference>
<evidence type="ECO:0000256" key="1">
    <source>
        <dbReference type="ARBA" id="ARBA00000903"/>
    </source>
</evidence>
<keyword evidence="11" id="KW-1185">Reference proteome</keyword>
<proteinExistence type="inferred from homology"/>
<name>A0A1R1ICY2_9RHOO</name>
<dbReference type="NCBIfam" id="NF009732">
    <property type="entry name" value="PRK13255.1"/>
    <property type="match status" value="1"/>
</dbReference>
<dbReference type="PROSITE" id="PS51585">
    <property type="entry name" value="SAM_MT_TPMT"/>
    <property type="match status" value="1"/>
</dbReference>
<keyword evidence="8 9" id="KW-0949">S-adenosyl-L-methionine</keyword>
<accession>A0A1R1ICY2</accession>
<dbReference type="EC" id="2.1.1.67" evidence="4 9"/>
<dbReference type="GO" id="GO:0032259">
    <property type="term" value="P:methylation"/>
    <property type="evidence" value="ECO:0007669"/>
    <property type="project" value="UniProtKB-KW"/>
</dbReference>
<feature type="binding site" evidence="9">
    <location>
        <position position="13"/>
    </location>
    <ligand>
        <name>S-adenosyl-L-methionine</name>
        <dbReference type="ChEBI" id="CHEBI:59789"/>
    </ligand>
</feature>
<dbReference type="Pfam" id="PF05724">
    <property type="entry name" value="TPMT"/>
    <property type="match status" value="1"/>
</dbReference>
<dbReference type="SUPFAM" id="SSF53335">
    <property type="entry name" value="S-adenosyl-L-methionine-dependent methyltransferases"/>
    <property type="match status" value="1"/>
</dbReference>
<protein>
    <recommendedName>
        <fullName evidence="4 9">Thiopurine S-methyltransferase</fullName>
        <ecNumber evidence="4 9">2.1.1.67</ecNumber>
    </recommendedName>
    <alternativeName>
        <fullName evidence="9">Thiopurine methyltransferase</fullName>
    </alternativeName>
</protein>
<comment type="caution">
    <text evidence="10">The sequence shown here is derived from an EMBL/GenBank/DDBJ whole genome shotgun (WGS) entry which is preliminary data.</text>
</comment>
<keyword evidence="6 9" id="KW-0489">Methyltransferase</keyword>
<dbReference type="FunFam" id="3.40.50.150:FF:000101">
    <property type="entry name" value="Thiopurine S-methyltransferase"/>
    <property type="match status" value="1"/>
</dbReference>
<evidence type="ECO:0000256" key="8">
    <source>
        <dbReference type="ARBA" id="ARBA00022691"/>
    </source>
</evidence>
<evidence type="ECO:0000256" key="3">
    <source>
        <dbReference type="ARBA" id="ARBA00008145"/>
    </source>
</evidence>
<organism evidence="10 11">
    <name type="scientific">Azonexus hydrophilus</name>
    <dbReference type="NCBI Taxonomy" id="418702"/>
    <lineage>
        <taxon>Bacteria</taxon>
        <taxon>Pseudomonadati</taxon>
        <taxon>Pseudomonadota</taxon>
        <taxon>Betaproteobacteria</taxon>
        <taxon>Rhodocyclales</taxon>
        <taxon>Azonexaceae</taxon>
        <taxon>Azonexus</taxon>
    </lineage>
</organism>
<dbReference type="STRING" id="418702.BJN45_03205"/>
<dbReference type="EMBL" id="MTHD01000001">
    <property type="protein sequence ID" value="OMG56633.1"/>
    <property type="molecule type" value="Genomic_DNA"/>
</dbReference>
<dbReference type="PANTHER" id="PTHR10259">
    <property type="entry name" value="THIOPURINE S-METHYLTRANSFERASE"/>
    <property type="match status" value="1"/>
</dbReference>
<dbReference type="InterPro" id="IPR025835">
    <property type="entry name" value="Thiopurine_S-MeTrfase"/>
</dbReference>
<evidence type="ECO:0000256" key="5">
    <source>
        <dbReference type="ARBA" id="ARBA00022490"/>
    </source>
</evidence>
<evidence type="ECO:0000313" key="11">
    <source>
        <dbReference type="Proteomes" id="UP000187526"/>
    </source>
</evidence>
<dbReference type="OrthoDB" id="9778208at2"/>